<organism evidence="2 3">
    <name type="scientific">Rufibacter roseus</name>
    <dbReference type="NCBI Taxonomy" id="1567108"/>
    <lineage>
        <taxon>Bacteria</taxon>
        <taxon>Pseudomonadati</taxon>
        <taxon>Bacteroidota</taxon>
        <taxon>Cytophagia</taxon>
        <taxon>Cytophagales</taxon>
        <taxon>Hymenobacteraceae</taxon>
        <taxon>Rufibacter</taxon>
    </lineage>
</organism>
<dbReference type="RefSeq" id="WP_153042133.1">
    <property type="nucleotide sequence ID" value="NZ_JBHSYQ010000003.1"/>
</dbReference>
<evidence type="ECO:0000313" key="3">
    <source>
        <dbReference type="Proteomes" id="UP001596405"/>
    </source>
</evidence>
<feature type="signal peptide" evidence="1">
    <location>
        <begin position="1"/>
        <end position="18"/>
    </location>
</feature>
<gene>
    <name evidence="2" type="ORF">ACFQHR_01260</name>
</gene>
<sequence length="65" mass="6708">MRNFVSLLAVAGLTMCFACDAKKAEETPKTDVSTNATDIAETTASPLDTVGAAVDTLATDSVDNQ</sequence>
<reference evidence="3" key="1">
    <citation type="journal article" date="2019" name="Int. J. Syst. Evol. Microbiol.">
        <title>The Global Catalogue of Microorganisms (GCM) 10K type strain sequencing project: providing services to taxonomists for standard genome sequencing and annotation.</title>
        <authorList>
            <consortium name="The Broad Institute Genomics Platform"/>
            <consortium name="The Broad Institute Genome Sequencing Center for Infectious Disease"/>
            <person name="Wu L."/>
            <person name="Ma J."/>
        </authorList>
    </citation>
    <scope>NUCLEOTIDE SEQUENCE [LARGE SCALE GENOMIC DNA]</scope>
    <source>
        <strain evidence="3">CGMCC 4.7393</strain>
    </source>
</reference>
<feature type="chain" id="PRO_5046872249" description="Entericidin" evidence="1">
    <location>
        <begin position="19"/>
        <end position="65"/>
    </location>
</feature>
<dbReference type="EMBL" id="JBHSYQ010000003">
    <property type="protein sequence ID" value="MFC6996226.1"/>
    <property type="molecule type" value="Genomic_DNA"/>
</dbReference>
<evidence type="ECO:0000256" key="1">
    <source>
        <dbReference type="SAM" id="SignalP"/>
    </source>
</evidence>
<proteinExistence type="predicted"/>
<evidence type="ECO:0008006" key="4">
    <source>
        <dbReference type="Google" id="ProtNLM"/>
    </source>
</evidence>
<protein>
    <recommendedName>
        <fullName evidence="4">Entericidin</fullName>
    </recommendedName>
</protein>
<accession>A0ABW2DHK2</accession>
<dbReference type="Proteomes" id="UP001596405">
    <property type="component" value="Unassembled WGS sequence"/>
</dbReference>
<evidence type="ECO:0000313" key="2">
    <source>
        <dbReference type="EMBL" id="MFC6996226.1"/>
    </source>
</evidence>
<name>A0ABW2DHK2_9BACT</name>
<keyword evidence="1" id="KW-0732">Signal</keyword>
<keyword evidence="3" id="KW-1185">Reference proteome</keyword>
<comment type="caution">
    <text evidence="2">The sequence shown here is derived from an EMBL/GenBank/DDBJ whole genome shotgun (WGS) entry which is preliminary data.</text>
</comment>